<dbReference type="InterPro" id="IPR019775">
    <property type="entry name" value="WD40_repeat_CS"/>
</dbReference>
<evidence type="ECO:0000259" key="6">
    <source>
        <dbReference type="Pfam" id="PF20703"/>
    </source>
</evidence>
<keyword evidence="5" id="KW-0472">Membrane</keyword>
<dbReference type="InterPro" id="IPR001680">
    <property type="entry name" value="WD40_rpt"/>
</dbReference>
<keyword evidence="2" id="KW-0677">Repeat</keyword>
<reference evidence="7" key="1">
    <citation type="submission" date="2023-06" db="EMBL/GenBank/DDBJ databases">
        <title>Cytophagales bacterium Strain LB-30, isolated from soil.</title>
        <authorList>
            <person name="Liu B."/>
        </authorList>
    </citation>
    <scope>NUCLEOTIDE SEQUENCE</scope>
    <source>
        <strain evidence="7">LB-30</strain>
    </source>
</reference>
<keyword evidence="8" id="KW-1185">Reference proteome</keyword>
<dbReference type="InterPro" id="IPR036322">
    <property type="entry name" value="WD40_repeat_dom_sf"/>
</dbReference>
<feature type="region of interest" description="Disordered" evidence="4">
    <location>
        <begin position="549"/>
        <end position="570"/>
    </location>
</feature>
<comment type="caution">
    <text evidence="7">The sequence shown here is derived from an EMBL/GenBank/DDBJ whole genome shotgun (WGS) entry which is preliminary data.</text>
</comment>
<dbReference type="PANTHER" id="PTHR19848:SF8">
    <property type="entry name" value="F-BOX AND WD REPEAT DOMAIN CONTAINING 7"/>
    <property type="match status" value="1"/>
</dbReference>
<dbReference type="PROSITE" id="PS50294">
    <property type="entry name" value="WD_REPEATS_REGION"/>
    <property type="match status" value="1"/>
</dbReference>
<gene>
    <name evidence="7" type="ORF">QWY31_07795</name>
</gene>
<sequence length="1044" mass="117319">MATSTKNTNKTKQTILQNPFPGLRPFSIDESHLFFGREGQSDEVLLKLARNRFVGVIGPSGSGKSSFIYCGILPILYGGFLAHKGADWNVIVMRPGGGPIENLADAILRDDPNFIVSDQEEKTIRKTITSTLLRSSSLGLVEALSQNKRTKGKNYLLLVDQFEELFRFQKADLNNSQSVNEALAFVNLLTETVRQEEAPIYVAITMRSDFIGDCAQFPDLTSLINDSHYLIPQMTREQKRSAVVGPVAVGDGIIAPRLVQQLLNDLGDKSDQLPILQHALMRTWDFWAKTREGDEPMDIMHYEAIGSMSEALSQHANEAYDELNEEQKRVCESIFKSLTLKRGDSDGIRRPTRVSELAAIANTSIEEVITIVEKFREPGRSLLTPPPNIALQANSVIDISHESLMRIWVRLKGWVEDEAEAVSMYMRLAEAGSMYQIGKAGLWRPPDLTLALNWQQKQKPTLVWGQRYDLAYERTMVFLEYSKQEFETEQRAKELEQKRAIRRARVTNLVLGTAAVICLVMLLFAFMQMTNAKTQAEIAEKASLEARQNAEKAEQQRKQADIERDNAKEQEERALVAQQQALQSEQAAKEQAERARRSAAEAELQRLAAEKQKLIAEGATQEALAANEYAQEQARIAQENEERANNLRMLSISQSIAVKSQQMRDNDNLKALLASQAYEFNKEFKGNVFNNDVYNALYAALKNFRGDSLHRMYGHQAPVQSMAMHPKGEFMYSAGADGMIIKYSTRTNALVEIIAQNEWVNKVLKVSADGKWLLCVAENKNLQLYDLTNTKSKPRLIIGATAEIIDADFLPFGNQFMGISSDNKVFHFDGSEIKAISILKSTPRSIVINEADNMVAVGLENGKIMGYSLKALNQAPTEVHEDNAGVSKLRFSPNGRLLAIGNKRGDIKVWNNVTKDIVMTLTGHTARISDFAFSNDNKILVSASYDGSARIWNLTQADEQPIVLRDHPSWVFTVGISNTSDFIYTSTQAIGQNKAILRYWPLSSELLEQELCHFISKNMTQTEWDQYIGTDIEYRVTCEHINKK</sequence>
<dbReference type="PROSITE" id="PS00678">
    <property type="entry name" value="WD_REPEATS_1"/>
    <property type="match status" value="1"/>
</dbReference>
<dbReference type="Proteomes" id="UP001168552">
    <property type="component" value="Unassembled WGS sequence"/>
</dbReference>
<feature type="repeat" description="WD" evidence="3">
    <location>
        <begin position="921"/>
        <end position="962"/>
    </location>
</feature>
<dbReference type="CDD" id="cd00200">
    <property type="entry name" value="WD40"/>
    <property type="match status" value="1"/>
</dbReference>
<dbReference type="InterPro" id="IPR015943">
    <property type="entry name" value="WD40/YVTN_repeat-like_dom_sf"/>
</dbReference>
<evidence type="ECO:0000256" key="5">
    <source>
        <dbReference type="SAM" id="Phobius"/>
    </source>
</evidence>
<evidence type="ECO:0000313" key="7">
    <source>
        <dbReference type="EMBL" id="MDN4165399.1"/>
    </source>
</evidence>
<dbReference type="SUPFAM" id="SSF52540">
    <property type="entry name" value="P-loop containing nucleoside triphosphate hydrolases"/>
    <property type="match status" value="1"/>
</dbReference>
<dbReference type="Pfam" id="PF20703">
    <property type="entry name" value="nSTAND1"/>
    <property type="match status" value="1"/>
</dbReference>
<dbReference type="Gene3D" id="3.40.50.300">
    <property type="entry name" value="P-loop containing nucleotide triphosphate hydrolases"/>
    <property type="match status" value="1"/>
</dbReference>
<accession>A0ABT8F566</accession>
<evidence type="ECO:0000256" key="4">
    <source>
        <dbReference type="SAM" id="MobiDB-lite"/>
    </source>
</evidence>
<feature type="repeat" description="WD" evidence="3">
    <location>
        <begin position="712"/>
        <end position="753"/>
    </location>
</feature>
<dbReference type="EMBL" id="JAUHJS010000003">
    <property type="protein sequence ID" value="MDN4165399.1"/>
    <property type="molecule type" value="Genomic_DNA"/>
</dbReference>
<evidence type="ECO:0000256" key="3">
    <source>
        <dbReference type="PROSITE-ProRule" id="PRU00221"/>
    </source>
</evidence>
<keyword evidence="5" id="KW-1133">Transmembrane helix</keyword>
<keyword evidence="1 3" id="KW-0853">WD repeat</keyword>
<keyword evidence="5" id="KW-0812">Transmembrane</keyword>
<feature type="domain" description="Novel STAND NTPase 1" evidence="6">
    <location>
        <begin position="19"/>
        <end position="436"/>
    </location>
</feature>
<evidence type="ECO:0000313" key="8">
    <source>
        <dbReference type="Proteomes" id="UP001168552"/>
    </source>
</evidence>
<organism evidence="7 8">
    <name type="scientific">Shiella aurantiaca</name>
    <dbReference type="NCBI Taxonomy" id="3058365"/>
    <lineage>
        <taxon>Bacteria</taxon>
        <taxon>Pseudomonadati</taxon>
        <taxon>Bacteroidota</taxon>
        <taxon>Cytophagia</taxon>
        <taxon>Cytophagales</taxon>
        <taxon>Shiellaceae</taxon>
        <taxon>Shiella</taxon>
    </lineage>
</organism>
<name>A0ABT8F566_9BACT</name>
<dbReference type="RefSeq" id="WP_320003924.1">
    <property type="nucleotide sequence ID" value="NZ_JAUHJS010000003.1"/>
</dbReference>
<dbReference type="SMART" id="SM00320">
    <property type="entry name" value="WD40"/>
    <property type="match status" value="5"/>
</dbReference>
<evidence type="ECO:0000256" key="2">
    <source>
        <dbReference type="ARBA" id="ARBA00022737"/>
    </source>
</evidence>
<protein>
    <submittedName>
        <fullName evidence="7">High-affnity carbon uptake protein Hat/HatR</fullName>
    </submittedName>
</protein>
<feature type="repeat" description="WD" evidence="3">
    <location>
        <begin position="879"/>
        <end position="920"/>
    </location>
</feature>
<dbReference type="PANTHER" id="PTHR19848">
    <property type="entry name" value="WD40 REPEAT PROTEIN"/>
    <property type="match status" value="1"/>
</dbReference>
<proteinExistence type="predicted"/>
<dbReference type="InterPro" id="IPR027417">
    <property type="entry name" value="P-loop_NTPase"/>
</dbReference>
<dbReference type="Gene3D" id="2.130.10.10">
    <property type="entry name" value="YVTN repeat-like/Quinoprotein amine dehydrogenase"/>
    <property type="match status" value="2"/>
</dbReference>
<dbReference type="Pfam" id="PF00400">
    <property type="entry name" value="WD40"/>
    <property type="match status" value="3"/>
</dbReference>
<dbReference type="PROSITE" id="PS50082">
    <property type="entry name" value="WD_REPEATS_2"/>
    <property type="match status" value="3"/>
</dbReference>
<evidence type="ECO:0000256" key="1">
    <source>
        <dbReference type="ARBA" id="ARBA00022574"/>
    </source>
</evidence>
<dbReference type="SUPFAM" id="SSF50978">
    <property type="entry name" value="WD40 repeat-like"/>
    <property type="match status" value="1"/>
</dbReference>
<dbReference type="InterPro" id="IPR049052">
    <property type="entry name" value="nSTAND1"/>
</dbReference>
<feature type="transmembrane region" description="Helical" evidence="5">
    <location>
        <begin position="506"/>
        <end position="527"/>
    </location>
</feature>